<proteinExistence type="predicted"/>
<dbReference type="PROSITE" id="PS50005">
    <property type="entry name" value="TPR"/>
    <property type="match status" value="1"/>
</dbReference>
<dbReference type="KEGG" id="alkq:M9189_03520"/>
<evidence type="ECO:0000313" key="4">
    <source>
        <dbReference type="Proteomes" id="UP001056426"/>
    </source>
</evidence>
<accession>A0A9J6ZT44</accession>
<dbReference type="SUPFAM" id="SSF48452">
    <property type="entry name" value="TPR-like"/>
    <property type="match status" value="1"/>
</dbReference>
<evidence type="ECO:0000256" key="2">
    <source>
        <dbReference type="SAM" id="SignalP"/>
    </source>
</evidence>
<feature type="repeat" description="TPR" evidence="1">
    <location>
        <begin position="288"/>
        <end position="321"/>
    </location>
</feature>
<protein>
    <submittedName>
        <fullName evidence="3">Tetratricopeptide repeat protein</fullName>
    </submittedName>
</protein>
<dbReference type="EMBL" id="CP098400">
    <property type="protein sequence ID" value="URW80424.1"/>
    <property type="molecule type" value="Genomic_DNA"/>
</dbReference>
<sequence length="452" mass="50900">MRVFKLFIIGLFVSMACAHAQTGRDSKTKYGIGEDSIRCVTNLSLYNEDFKNKNYETAFPAWEIAFNECPAATVNIYIDGIVMLKDKIAKNRDAAKFEELYQYLMKVHDQRIQFFGDHPRNPAAAIKGAKAIDMLNYKRDNAAIVEEAYQLLKESVTGLKQASQPAYLATYMSTAVNMYEMGKINAETVIDIYSTLSEYLDANLKDKAKSAAQLEIYDQVKGGVEALFAKSGVATCDVIVKIYQPQLEDNKFDLAWLKRVSQMLVRASCDDALLYKVSEYQHNIEPSSASAYGLARMYLKADDVTKALKFLNEAVELADDNKQKADYLYQIGMIHLSNERFVQARSFALRAIEARPEWGMPYMLIGQAYALSANSIGSTEVEKKSAYWAAVDKFMKAKSVDPSIADAANEAIRTYSAHFPPINEVFFENLEEGQTYEVGGWINERTTVRARK</sequence>
<evidence type="ECO:0000256" key="1">
    <source>
        <dbReference type="PROSITE-ProRule" id="PRU00339"/>
    </source>
</evidence>
<dbReference type="InterPro" id="IPR011990">
    <property type="entry name" value="TPR-like_helical_dom_sf"/>
</dbReference>
<name>A0A9J6ZT44_9BACT</name>
<organism evidence="3 4">
    <name type="scientific">Xiashengella succiniciproducens</name>
    <dbReference type="NCBI Taxonomy" id="2949635"/>
    <lineage>
        <taxon>Bacteria</taxon>
        <taxon>Pseudomonadati</taxon>
        <taxon>Bacteroidota</taxon>
        <taxon>Bacteroidia</taxon>
        <taxon>Marinilabiliales</taxon>
        <taxon>Marinilabiliaceae</taxon>
        <taxon>Xiashengella</taxon>
    </lineage>
</organism>
<dbReference type="Proteomes" id="UP001056426">
    <property type="component" value="Chromosome"/>
</dbReference>
<evidence type="ECO:0000313" key="3">
    <source>
        <dbReference type="EMBL" id="URW80424.1"/>
    </source>
</evidence>
<dbReference type="SMART" id="SM00028">
    <property type="entry name" value="TPR"/>
    <property type="match status" value="2"/>
</dbReference>
<dbReference type="AlphaFoldDB" id="A0A9J6ZT44"/>
<reference evidence="3" key="1">
    <citation type="submission" date="2022-05" db="EMBL/GenBank/DDBJ databases">
        <authorList>
            <person name="Sun X."/>
        </authorList>
    </citation>
    <scope>NUCLEOTIDE SEQUENCE</scope>
    <source>
        <strain evidence="3">Ai-910</strain>
    </source>
</reference>
<feature type="chain" id="PRO_5039907537" evidence="2">
    <location>
        <begin position="21"/>
        <end position="452"/>
    </location>
</feature>
<keyword evidence="2" id="KW-0732">Signal</keyword>
<dbReference type="PROSITE" id="PS51257">
    <property type="entry name" value="PROKAR_LIPOPROTEIN"/>
    <property type="match status" value="1"/>
</dbReference>
<dbReference type="RefSeq" id="WP_250724617.1">
    <property type="nucleotide sequence ID" value="NZ_CP098400.1"/>
</dbReference>
<dbReference type="Gene3D" id="1.25.40.10">
    <property type="entry name" value="Tetratricopeptide repeat domain"/>
    <property type="match status" value="1"/>
</dbReference>
<dbReference type="Pfam" id="PF13424">
    <property type="entry name" value="TPR_12"/>
    <property type="match status" value="1"/>
</dbReference>
<keyword evidence="1" id="KW-0802">TPR repeat</keyword>
<feature type="signal peptide" evidence="2">
    <location>
        <begin position="1"/>
        <end position="20"/>
    </location>
</feature>
<dbReference type="InterPro" id="IPR019734">
    <property type="entry name" value="TPR_rpt"/>
</dbReference>
<gene>
    <name evidence="3" type="ORF">M9189_03520</name>
</gene>
<reference evidence="3" key="2">
    <citation type="submission" date="2022-06" db="EMBL/GenBank/DDBJ databases">
        <title>Xiashengella guii gen. nov. sp. nov., a bacterium isolated form anaerobic digestion tank.</title>
        <authorList>
            <person name="Huang H."/>
        </authorList>
    </citation>
    <scope>NUCLEOTIDE SEQUENCE</scope>
    <source>
        <strain evidence="3">Ai-910</strain>
    </source>
</reference>
<keyword evidence="4" id="KW-1185">Reference proteome</keyword>